<dbReference type="EMBL" id="HBHX01069166">
    <property type="protein sequence ID" value="CAE0150022.1"/>
    <property type="molecule type" value="Transcribed_RNA"/>
</dbReference>
<dbReference type="InterPro" id="IPR006598">
    <property type="entry name" value="CAP10"/>
</dbReference>
<dbReference type="InterPro" id="IPR051091">
    <property type="entry name" value="O-Glucosyltr/Glycosyltrsf_90"/>
</dbReference>
<evidence type="ECO:0000259" key="1">
    <source>
        <dbReference type="Pfam" id="PF05686"/>
    </source>
</evidence>
<dbReference type="AlphaFoldDB" id="A0A7S3FIJ1"/>
<dbReference type="Pfam" id="PF05686">
    <property type="entry name" value="Glyco_transf_90"/>
    <property type="match status" value="1"/>
</dbReference>
<evidence type="ECO:0000313" key="2">
    <source>
        <dbReference type="EMBL" id="CAE0150022.1"/>
    </source>
</evidence>
<name>A0A7S3FIJ1_9EUKA</name>
<feature type="domain" description="Glycosyl transferase CAP10" evidence="1">
    <location>
        <begin position="44"/>
        <end position="183"/>
    </location>
</feature>
<protein>
    <recommendedName>
        <fullName evidence="1">Glycosyl transferase CAP10 domain-containing protein</fullName>
    </recommendedName>
</protein>
<proteinExistence type="predicted"/>
<gene>
    <name evidence="2" type="ORF">HERI1096_LOCUS38214</name>
</gene>
<accession>A0A7S3FIJ1</accession>
<sequence>MAARDALLVRDVNAGKWFRWSQFDTANRSGTLPPKQPPLAPSVACHHKFALSLPGFGYSSRLRTLLACGALVVHVRHDDNEFFMPALEDGTHLVMIHGRDAVRTQLLPTLERLRRDPARAARIAAAGRRFAEHWLSHDSVLDYVSSMLSAYSARYRGTVTAPKGYMRLSTRGVEEAGDTLQRATGMCRCLGRRPEDSNITPDEWRAMRRAGATCMSQGAGQRCRPWAPRGGGYCFAPKCCDGWDCGTRALNYEAPTSYV</sequence>
<reference evidence="2" key="1">
    <citation type="submission" date="2021-01" db="EMBL/GenBank/DDBJ databases">
        <authorList>
            <person name="Corre E."/>
            <person name="Pelletier E."/>
            <person name="Niang G."/>
            <person name="Scheremetjew M."/>
            <person name="Finn R."/>
            <person name="Kale V."/>
            <person name="Holt S."/>
            <person name="Cochrane G."/>
            <person name="Meng A."/>
            <person name="Brown T."/>
            <person name="Cohen L."/>
        </authorList>
    </citation>
    <scope>NUCLEOTIDE SEQUENCE</scope>
    <source>
        <strain evidence="2">CCMP281</strain>
    </source>
</reference>
<dbReference type="PANTHER" id="PTHR12203">
    <property type="entry name" value="KDEL LYS-ASP-GLU-LEU CONTAINING - RELATED"/>
    <property type="match status" value="1"/>
</dbReference>
<organism evidence="2">
    <name type="scientific">Haptolina ericina</name>
    <dbReference type="NCBI Taxonomy" id="156174"/>
    <lineage>
        <taxon>Eukaryota</taxon>
        <taxon>Haptista</taxon>
        <taxon>Haptophyta</taxon>
        <taxon>Prymnesiophyceae</taxon>
        <taxon>Prymnesiales</taxon>
        <taxon>Prymnesiaceae</taxon>
        <taxon>Haptolina</taxon>
    </lineage>
</organism>